<feature type="repeat" description="TPR" evidence="1">
    <location>
        <begin position="75"/>
        <end position="108"/>
    </location>
</feature>
<dbReference type="RefSeq" id="WP_344626580.1">
    <property type="nucleotide sequence ID" value="NZ_BAAALD010000071.1"/>
</dbReference>
<sequence length="954" mass="104897">MRTRLGLLLGTTLLAAAAVATPPTPSHADTAPDPATVCQTGEMQIQAGQLDAAVETYKSANPQPACAIQGLQYISAAADAEGNQLLQQGSLEAAKTEFQTALNANPTDPKALAGLATIAARQSHEDGLSYARPRWDSFYSDWFLPLITLLAVAAASALILFSISGLATRVVVHVDSVTWTPRWRRPLGCIGVLLLVGAALMLPIYPMFRPFQAKTIPHSVAPIVTGVLLIAVTAAALRAQFVNGQDIPPKGSTDPPTTSDHGGRWHQYCIKHPQSRWCYCIKHPGSRWCYSVRHALGDWGFRLLAPLILLGLAGTLISCFALAASDDRLLSGYAMLTAVGVLLTTAVLGQTRRLQVAVQSPADSTSAPDPVDTDYLLARLQTLGRETPKELSATGSNGSTPLSTALSTQDLSPLPAGKVLGALSSMLFNLRPDLTWRARASLVDDNRVAISLSRNNRQAASVIFSRRDLGLPALEDTTSARRAKAQLLTGAAVFILVELSRRHPELRDGLCGAREWRSVALQVIATSTSLLEPPEDKTHKIQLLARSVNEDPDNVLARLEHIWAVQQSIDLDDPQYQRFTQDLDRELSNMPPKWTLLRLRGRHHSAAQWINLHVRSRLDPEATPLQSWYRLYRAKVSVRCFRDELEEACRKLRTREGTSELRLLVAQSKPIAASFEACLKELSDRRSRIDRSKEPTPLLAYEFACLDTIKRLVTKQPQSARSKALHDLRLALPTADDKEEAWNDPCLSPLREVSAFQELTGHTLPANILDLPAFDSCRNNLKEAGLGNASELVRLTSTLLQRYELARYLNVPLLQIEHYRNIAQLAERLSSQNGQLRIPPVVGLLLQEGIDSPARLATQDADKLHARLRAQAADIGVQIPEDSAWLKKVIQSAPNPINTTHAWVFHDLRGLPHNLHPHFPSILRFWHRLPALANQAAPGNNQSAHQSKPRRDES</sequence>
<keyword evidence="3" id="KW-0812">Transmembrane</keyword>
<dbReference type="Proteomes" id="UP001499987">
    <property type="component" value="Unassembled WGS sequence"/>
</dbReference>
<gene>
    <name evidence="6" type="ORF">GCM10009663_57110</name>
</gene>
<feature type="transmembrane region" description="Helical" evidence="3">
    <location>
        <begin position="187"/>
        <end position="208"/>
    </location>
</feature>
<reference evidence="7" key="1">
    <citation type="journal article" date="2019" name="Int. J. Syst. Evol. Microbiol.">
        <title>The Global Catalogue of Microorganisms (GCM) 10K type strain sequencing project: providing services to taxonomists for standard genome sequencing and annotation.</title>
        <authorList>
            <consortium name="The Broad Institute Genomics Platform"/>
            <consortium name="The Broad Institute Genome Sequencing Center for Infectious Disease"/>
            <person name="Wu L."/>
            <person name="Ma J."/>
        </authorList>
    </citation>
    <scope>NUCLEOTIDE SEQUENCE [LARGE SCALE GENOMIC DNA]</scope>
    <source>
        <strain evidence="7">JCM 13002</strain>
    </source>
</reference>
<feature type="domain" description="DUF4332" evidence="5">
    <location>
        <begin position="777"/>
        <end position="875"/>
    </location>
</feature>
<dbReference type="Gene3D" id="1.25.40.10">
    <property type="entry name" value="Tetratricopeptide repeat domain"/>
    <property type="match status" value="1"/>
</dbReference>
<accession>A0ABP4EIZ7</accession>
<evidence type="ECO:0000256" key="3">
    <source>
        <dbReference type="SAM" id="Phobius"/>
    </source>
</evidence>
<comment type="caution">
    <text evidence="6">The sequence shown here is derived from an EMBL/GenBank/DDBJ whole genome shotgun (WGS) entry which is preliminary data.</text>
</comment>
<dbReference type="Pfam" id="PF14229">
    <property type="entry name" value="DUF4332"/>
    <property type="match status" value="1"/>
</dbReference>
<keyword evidence="7" id="KW-1185">Reference proteome</keyword>
<feature type="transmembrane region" description="Helical" evidence="3">
    <location>
        <begin position="330"/>
        <end position="349"/>
    </location>
</feature>
<dbReference type="InterPro" id="IPR011990">
    <property type="entry name" value="TPR-like_helical_dom_sf"/>
</dbReference>
<keyword evidence="3" id="KW-1133">Transmembrane helix</keyword>
<keyword evidence="1" id="KW-0802">TPR repeat</keyword>
<evidence type="ECO:0000256" key="1">
    <source>
        <dbReference type="PROSITE-ProRule" id="PRU00339"/>
    </source>
</evidence>
<feature type="region of interest" description="Disordered" evidence="2">
    <location>
        <begin position="388"/>
        <end position="408"/>
    </location>
</feature>
<dbReference type="EMBL" id="BAAALD010000071">
    <property type="protein sequence ID" value="GAA1107809.1"/>
    <property type="molecule type" value="Genomic_DNA"/>
</dbReference>
<feature type="chain" id="PRO_5046573542" description="DUF4332 domain-containing protein" evidence="4">
    <location>
        <begin position="29"/>
        <end position="954"/>
    </location>
</feature>
<dbReference type="PROSITE" id="PS50005">
    <property type="entry name" value="TPR"/>
    <property type="match status" value="1"/>
</dbReference>
<feature type="compositionally biased region" description="Polar residues" evidence="2">
    <location>
        <begin position="393"/>
        <end position="408"/>
    </location>
</feature>
<protein>
    <recommendedName>
        <fullName evidence="5">DUF4332 domain-containing protein</fullName>
    </recommendedName>
</protein>
<feature type="transmembrane region" description="Helical" evidence="3">
    <location>
        <begin position="303"/>
        <end position="324"/>
    </location>
</feature>
<feature type="transmembrane region" description="Helical" evidence="3">
    <location>
        <begin position="142"/>
        <end position="166"/>
    </location>
</feature>
<keyword evidence="4" id="KW-0732">Signal</keyword>
<organism evidence="6 7">
    <name type="scientific">Kitasatospora arboriphila</name>
    <dbReference type="NCBI Taxonomy" id="258052"/>
    <lineage>
        <taxon>Bacteria</taxon>
        <taxon>Bacillati</taxon>
        <taxon>Actinomycetota</taxon>
        <taxon>Actinomycetes</taxon>
        <taxon>Kitasatosporales</taxon>
        <taxon>Streptomycetaceae</taxon>
        <taxon>Kitasatospora</taxon>
    </lineage>
</organism>
<dbReference type="SUPFAM" id="SSF48452">
    <property type="entry name" value="TPR-like"/>
    <property type="match status" value="1"/>
</dbReference>
<feature type="compositionally biased region" description="Polar residues" evidence="2">
    <location>
        <begin position="937"/>
        <end position="946"/>
    </location>
</feature>
<feature type="signal peptide" evidence="4">
    <location>
        <begin position="1"/>
        <end position="28"/>
    </location>
</feature>
<evidence type="ECO:0000313" key="7">
    <source>
        <dbReference type="Proteomes" id="UP001499987"/>
    </source>
</evidence>
<dbReference type="InterPro" id="IPR025567">
    <property type="entry name" value="DUF4332"/>
</dbReference>
<evidence type="ECO:0000256" key="4">
    <source>
        <dbReference type="SAM" id="SignalP"/>
    </source>
</evidence>
<proteinExistence type="predicted"/>
<dbReference type="InterPro" id="IPR019734">
    <property type="entry name" value="TPR_rpt"/>
</dbReference>
<evidence type="ECO:0000256" key="2">
    <source>
        <dbReference type="SAM" id="MobiDB-lite"/>
    </source>
</evidence>
<keyword evidence="3" id="KW-0472">Membrane</keyword>
<evidence type="ECO:0000259" key="5">
    <source>
        <dbReference type="Pfam" id="PF14229"/>
    </source>
</evidence>
<feature type="transmembrane region" description="Helical" evidence="3">
    <location>
        <begin position="220"/>
        <end position="237"/>
    </location>
</feature>
<evidence type="ECO:0000313" key="6">
    <source>
        <dbReference type="EMBL" id="GAA1107809.1"/>
    </source>
</evidence>
<feature type="region of interest" description="Disordered" evidence="2">
    <location>
        <begin position="934"/>
        <end position="954"/>
    </location>
</feature>
<name>A0ABP4EIZ7_9ACTN</name>